<evidence type="ECO:0000259" key="1">
    <source>
        <dbReference type="PROSITE" id="PS51399"/>
    </source>
</evidence>
<proteinExistence type="predicted"/>
<dbReference type="PROSITE" id="PS51399">
    <property type="entry name" value="SEP"/>
    <property type="match status" value="1"/>
</dbReference>
<dbReference type="InterPro" id="IPR012989">
    <property type="entry name" value="SEP_domain"/>
</dbReference>
<keyword evidence="3" id="KW-1185">Reference proteome</keyword>
<dbReference type="InterPro" id="IPR036241">
    <property type="entry name" value="NSFL1C_SEP_dom_sf"/>
</dbReference>
<dbReference type="Proteomes" id="UP001141253">
    <property type="component" value="Chromosome 4"/>
</dbReference>
<dbReference type="PANTHER" id="PTHR23333">
    <property type="entry name" value="UBX DOMAIN CONTAINING PROTEIN"/>
    <property type="match status" value="1"/>
</dbReference>
<name>A0ABQ9CC81_9ROSI</name>
<accession>A0ABQ9CC81</accession>
<evidence type="ECO:0000313" key="3">
    <source>
        <dbReference type="Proteomes" id="UP001141253"/>
    </source>
</evidence>
<evidence type="ECO:0000313" key="2">
    <source>
        <dbReference type="EMBL" id="KAJ6397190.1"/>
    </source>
</evidence>
<organism evidence="2 3">
    <name type="scientific">Salix suchowensis</name>
    <dbReference type="NCBI Taxonomy" id="1278906"/>
    <lineage>
        <taxon>Eukaryota</taxon>
        <taxon>Viridiplantae</taxon>
        <taxon>Streptophyta</taxon>
        <taxon>Embryophyta</taxon>
        <taxon>Tracheophyta</taxon>
        <taxon>Spermatophyta</taxon>
        <taxon>Magnoliopsida</taxon>
        <taxon>eudicotyledons</taxon>
        <taxon>Gunneridae</taxon>
        <taxon>Pentapetalae</taxon>
        <taxon>rosids</taxon>
        <taxon>fabids</taxon>
        <taxon>Malpighiales</taxon>
        <taxon>Salicaceae</taxon>
        <taxon>Saliceae</taxon>
        <taxon>Salix</taxon>
    </lineage>
</organism>
<reference evidence="2" key="1">
    <citation type="submission" date="2022-10" db="EMBL/GenBank/DDBJ databases">
        <authorList>
            <person name="Hyden B.L."/>
            <person name="Feng K."/>
            <person name="Yates T."/>
            <person name="Jawdy S."/>
            <person name="Smart L.B."/>
            <person name="Muchero W."/>
        </authorList>
    </citation>
    <scope>NUCLEOTIDE SEQUENCE</scope>
    <source>
        <tissue evidence="2">Shoot tip</tissue>
    </source>
</reference>
<dbReference type="EMBL" id="JAPFFI010000004">
    <property type="protein sequence ID" value="KAJ6397190.1"/>
    <property type="molecule type" value="Genomic_DNA"/>
</dbReference>
<sequence length="127" mass="14610">MQFSIKLDNWELLKVHWRILINLQAQEALLELVDYSRGKTVPSAPQKPVAVVHNIVFWTNGFTVHDGPLRRLDDPENASFLACSIRNPRDLELANRRSSVNFNLTRRVQNCPEPKKQRHVALQATNS</sequence>
<dbReference type="Gene3D" id="3.30.420.210">
    <property type="entry name" value="SEP domain"/>
    <property type="match status" value="1"/>
</dbReference>
<dbReference type="PANTHER" id="PTHR23333:SF20">
    <property type="entry name" value="NSFL1 COFACTOR P47"/>
    <property type="match status" value="1"/>
</dbReference>
<dbReference type="Pfam" id="PF08059">
    <property type="entry name" value="SEP"/>
    <property type="match status" value="1"/>
</dbReference>
<protein>
    <recommendedName>
        <fullName evidence="1">SEP domain-containing protein</fullName>
    </recommendedName>
</protein>
<dbReference type="SMART" id="SM00553">
    <property type="entry name" value="SEP"/>
    <property type="match status" value="1"/>
</dbReference>
<reference evidence="2" key="2">
    <citation type="journal article" date="2023" name="Int. J. Mol. Sci.">
        <title>De Novo Assembly and Annotation of 11 Diverse Shrub Willow (Salix) Genomes Reveals Novel Gene Organization in Sex-Linked Regions.</title>
        <authorList>
            <person name="Hyden B."/>
            <person name="Feng K."/>
            <person name="Yates T.B."/>
            <person name="Jawdy S."/>
            <person name="Cereghino C."/>
            <person name="Smart L.B."/>
            <person name="Muchero W."/>
        </authorList>
    </citation>
    <scope>NUCLEOTIDE SEQUENCE</scope>
    <source>
        <tissue evidence="2">Shoot tip</tissue>
    </source>
</reference>
<feature type="domain" description="SEP" evidence="1">
    <location>
        <begin position="50"/>
        <end position="112"/>
    </location>
</feature>
<gene>
    <name evidence="2" type="ORF">OIU77_022101</name>
</gene>
<comment type="caution">
    <text evidence="2">The sequence shown here is derived from an EMBL/GenBank/DDBJ whole genome shotgun (WGS) entry which is preliminary data.</text>
</comment>
<dbReference type="SUPFAM" id="SSF102848">
    <property type="entry name" value="NSFL1 (p97 ATPase) cofactor p47, SEP domain"/>
    <property type="match status" value="1"/>
</dbReference>